<comment type="caution">
    <text evidence="2">The sequence shown here is derived from an EMBL/GenBank/DDBJ whole genome shotgun (WGS) entry which is preliminary data.</text>
</comment>
<feature type="region of interest" description="Disordered" evidence="1">
    <location>
        <begin position="1"/>
        <end position="49"/>
    </location>
</feature>
<evidence type="ECO:0000313" key="2">
    <source>
        <dbReference type="EMBL" id="PJZ94608.1"/>
    </source>
</evidence>
<gene>
    <name evidence="2" type="ORF">CH379_01595</name>
</gene>
<sequence length="74" mass="8091">MSRLTSIVPDDPSGFGADFRGTLPHSKRNGTEFQPESIPIPEKSGDAGSKYDNFRQHSAICALAAEIFFRGESF</sequence>
<organism evidence="2">
    <name type="scientific">Leptospira ellisii</name>
    <dbReference type="NCBI Taxonomy" id="2023197"/>
    <lineage>
        <taxon>Bacteria</taxon>
        <taxon>Pseudomonadati</taxon>
        <taxon>Spirochaetota</taxon>
        <taxon>Spirochaetia</taxon>
        <taxon>Leptospirales</taxon>
        <taxon>Leptospiraceae</taxon>
        <taxon>Leptospira</taxon>
    </lineage>
</organism>
<protein>
    <submittedName>
        <fullName evidence="2">Uncharacterized protein</fullName>
    </submittedName>
</protein>
<accession>A0A2N0BDJ1</accession>
<name>A0A2N0BDJ1_9LEPT</name>
<dbReference type="AlphaFoldDB" id="A0A2N0BDJ1"/>
<dbReference type="EMBL" id="NPEF01000009">
    <property type="protein sequence ID" value="PJZ94608.1"/>
    <property type="molecule type" value="Genomic_DNA"/>
</dbReference>
<evidence type="ECO:0000256" key="1">
    <source>
        <dbReference type="SAM" id="MobiDB-lite"/>
    </source>
</evidence>
<proteinExistence type="predicted"/>
<reference evidence="2" key="1">
    <citation type="submission" date="2017-07" db="EMBL/GenBank/DDBJ databases">
        <title>Leptospira spp. isolated from tropical soils.</title>
        <authorList>
            <person name="Thibeaux R."/>
            <person name="Iraola G."/>
            <person name="Ferres I."/>
            <person name="Bierque E."/>
            <person name="Girault D."/>
            <person name="Soupe-Gilbert M.-E."/>
            <person name="Picardeau M."/>
            <person name="Goarant C."/>
        </authorList>
    </citation>
    <scope>NUCLEOTIDE SEQUENCE [LARGE SCALE GENOMIC DNA]</scope>
    <source>
        <strain evidence="2">ATI7-C-A5</strain>
    </source>
</reference>